<sequence>MADTLKRPTRTYGRPKPVVSDEAESSLQPSESTLSSGITTSKSRTPTFLAENPQDTISSRRLPSSDVAGDHGSEDEGSDASGGFQFKWKAQLKAMDESDDDVAAPVRNDASTQPPPPTSDHHSPTVITLQTVSHTVPNSPQDASTLEQGVFGGSLSTLTASSPSQVIDPVESTPPASPQPIGHRRRVARKQLVPLSSDDDSGDEDTKGSARSSRAIPHPIASPKSRSSSTPPTSDDELPAQISLDKSRSKGKGKPPSSRPQVQPLQFSEKPVTAHRKRHSESGPLKSTIKAPTKKDRLETIRDRGRIAGAQRAAVQRSDASKVLSLTGFFGVVGKTTALERTATSEDPISSFSSSPREHRVADVFTDSIDTVLQPPLQGKLQPPEVELPALDESDEEMPNVGELLTKVHEEKTRAELQRDLMARKLQLAAARRPALPENGSEDELEIAGPSKPKAVIADRVLGTKQVQSEGKKRQLALGGIPVAQQRTKHGEPSTLTQEQWKQELAKRVKQSNAEMTKKKEDEWVRRGGQVVSSSSVDENARSEALKAYAQVGQKNAKAREERMQVDFDDEDEDASDKDWTEERGSASPRAQDDSDENEEDADITMVNTEENDEDDEGMGDDAENVAPVHFKNHAPRRARPIVDSDSENDENAPPMLSVLRERMLDEESDMFSPVESTGAALHRGSISSMDERTEDEGDKENNTHLMFDRSEDKENKAVTRHPLGSRPGLGRQGSLFGLEEGMQRSLSMSPGVLEAPSDDENDENRKNDVDERKPFQNLLSEDPFLSEPIVSPALDFAAKLRKSSSSRAQSPDSPGSTLRPSFVQRQNSSKAFSQFSDNESSGFLAAPLQPGFSQLFESSTEPKRPLGLSASFSEKQPGLFGLRAKNVDLGLTQDVELQPAFDVGDRLKRQADAVFEKEQEYLWENANKKIESKKQDLYVNDNGFLTQTRPDVDEPEIYTPSSPVQPDSLEETQPTDYLDPQSALRRPLRTLSLTEPADFEAPSNSPMRRLAKRTRTPSPQSNRSSPSASPLMRPKNAFELLGRKKAPKPKRPLEKSEYVAEEAQESDDDEMMAFGRPQDDGEDEEGDDMDRTLETLVDDKEMDEETVAAARVIEKFKEHEHEDDLANEKLQQAVVQGELRKKRRNRFGIDDSDDEDDEEDSMRARKMRRGLNEPKIAENLNKLAEDPNTVAFYNVYRKDLDFEDDGEFAHLHQTQPEVGEDEEMENDENQRGVISHTDLVQQLREAARQEHIAPEIDMNDVSWLDDGSDGEQTQTKVVARRRQPRNNKSHAEIERLSNWAKQEARSRTGGTGRASARTAITGQNHASKAASSVRAGKPIEAKRPLASKPSVLSALAVQRPSRFE</sequence>
<feature type="region of interest" description="Disordered" evidence="1">
    <location>
        <begin position="1251"/>
        <end position="1365"/>
    </location>
</feature>
<dbReference type="InterPro" id="IPR018564">
    <property type="entry name" value="Repl_chkpnt_MRC1_dom"/>
</dbReference>
<feature type="compositionally biased region" description="Acidic residues" evidence="1">
    <location>
        <begin position="567"/>
        <end position="576"/>
    </location>
</feature>
<accession>A0AAW0ECK2</accession>
<feature type="compositionally biased region" description="Acidic residues" evidence="1">
    <location>
        <begin position="610"/>
        <end position="624"/>
    </location>
</feature>
<feature type="compositionally biased region" description="Acidic residues" evidence="1">
    <location>
        <begin position="1151"/>
        <end position="1161"/>
    </location>
</feature>
<feature type="region of interest" description="Disordered" evidence="1">
    <location>
        <begin position="1"/>
        <end position="299"/>
    </location>
</feature>
<feature type="compositionally biased region" description="Polar residues" evidence="1">
    <location>
        <begin position="960"/>
        <end position="976"/>
    </location>
</feature>
<gene>
    <name evidence="3" type="ORF">R3P38DRAFT_2829524</name>
</gene>
<feature type="compositionally biased region" description="Basic residues" evidence="1">
    <location>
        <begin position="631"/>
        <end position="640"/>
    </location>
</feature>
<feature type="compositionally biased region" description="Polar residues" evidence="1">
    <location>
        <begin position="154"/>
        <end position="165"/>
    </location>
</feature>
<evidence type="ECO:0000313" key="3">
    <source>
        <dbReference type="EMBL" id="KAK7061442.1"/>
    </source>
</evidence>
<feature type="compositionally biased region" description="Polar residues" evidence="1">
    <location>
        <begin position="53"/>
        <end position="62"/>
    </location>
</feature>
<feature type="compositionally biased region" description="Acidic residues" evidence="1">
    <location>
        <begin position="1060"/>
        <end position="1072"/>
    </location>
</feature>
<feature type="region of interest" description="Disordered" evidence="1">
    <location>
        <begin position="466"/>
        <end position="654"/>
    </location>
</feature>
<feature type="compositionally biased region" description="Basic and acidic residues" evidence="1">
    <location>
        <begin position="516"/>
        <end position="526"/>
    </location>
</feature>
<feature type="compositionally biased region" description="Polar residues" evidence="1">
    <location>
        <begin position="1319"/>
        <end position="1331"/>
    </location>
</feature>
<name>A0AAW0ECK2_9AGAR</name>
<feature type="compositionally biased region" description="Low complexity" evidence="1">
    <location>
        <begin position="1018"/>
        <end position="1031"/>
    </location>
</feature>
<reference evidence="3 4" key="1">
    <citation type="journal article" date="2024" name="J Genomics">
        <title>Draft genome sequencing and assembly of Favolaschia claudopus CIRM-BRFM 2984 isolated from oak limbs.</title>
        <authorList>
            <person name="Navarro D."/>
            <person name="Drula E."/>
            <person name="Chaduli D."/>
            <person name="Cazenave R."/>
            <person name="Ahrendt S."/>
            <person name="Wang J."/>
            <person name="Lipzen A."/>
            <person name="Daum C."/>
            <person name="Barry K."/>
            <person name="Grigoriev I.V."/>
            <person name="Favel A."/>
            <person name="Rosso M.N."/>
            <person name="Martin F."/>
        </authorList>
    </citation>
    <scope>NUCLEOTIDE SEQUENCE [LARGE SCALE GENOMIC DNA]</scope>
    <source>
        <strain evidence="3 4">CIRM-BRFM 2984</strain>
    </source>
</reference>
<feature type="region of interest" description="Disordered" evidence="1">
    <location>
        <begin position="669"/>
        <end position="785"/>
    </location>
</feature>
<feature type="region of interest" description="Disordered" evidence="1">
    <location>
        <begin position="933"/>
        <end position="1089"/>
    </location>
</feature>
<feature type="compositionally biased region" description="Polar residues" evidence="1">
    <location>
        <begin position="824"/>
        <end position="837"/>
    </location>
</feature>
<feature type="domain" description="DNA replication checkpoint mediator MRC1" evidence="2">
    <location>
        <begin position="1055"/>
        <end position="1195"/>
    </location>
</feature>
<protein>
    <submittedName>
        <fullName evidence="3">MRC1 domain-containing protein</fullName>
    </submittedName>
</protein>
<feature type="compositionally biased region" description="Acidic residues" evidence="1">
    <location>
        <begin position="594"/>
        <end position="603"/>
    </location>
</feature>
<feature type="region of interest" description="Disordered" evidence="1">
    <location>
        <begin position="1137"/>
        <end position="1175"/>
    </location>
</feature>
<feature type="compositionally biased region" description="Basic and acidic residues" evidence="1">
    <location>
        <begin position="764"/>
        <end position="775"/>
    </location>
</feature>
<feature type="compositionally biased region" description="Basic residues" evidence="1">
    <location>
        <begin position="1279"/>
        <end position="1289"/>
    </location>
</feature>
<keyword evidence="4" id="KW-1185">Reference proteome</keyword>
<feature type="compositionally biased region" description="Low complexity" evidence="1">
    <location>
        <begin position="25"/>
        <end position="36"/>
    </location>
</feature>
<feature type="compositionally biased region" description="Basic and acidic residues" evidence="1">
    <location>
        <begin position="700"/>
        <end position="718"/>
    </location>
</feature>
<proteinExistence type="predicted"/>
<dbReference type="EMBL" id="JAWWNJ010000002">
    <property type="protein sequence ID" value="KAK7061442.1"/>
    <property type="molecule type" value="Genomic_DNA"/>
</dbReference>
<feature type="compositionally biased region" description="Low complexity" evidence="1">
    <location>
        <begin position="222"/>
        <end position="233"/>
    </location>
</feature>
<feature type="compositionally biased region" description="Polar residues" evidence="1">
    <location>
        <begin position="126"/>
        <end position="147"/>
    </location>
</feature>
<dbReference type="Pfam" id="PF09444">
    <property type="entry name" value="MRC1"/>
    <property type="match status" value="1"/>
</dbReference>
<dbReference type="Proteomes" id="UP001362999">
    <property type="component" value="Unassembled WGS sequence"/>
</dbReference>
<feature type="compositionally biased region" description="Low complexity" evidence="1">
    <location>
        <begin position="806"/>
        <end position="817"/>
    </location>
</feature>
<evidence type="ECO:0000313" key="4">
    <source>
        <dbReference type="Proteomes" id="UP001362999"/>
    </source>
</evidence>
<evidence type="ECO:0000256" key="1">
    <source>
        <dbReference type="SAM" id="MobiDB-lite"/>
    </source>
</evidence>
<comment type="caution">
    <text evidence="3">The sequence shown here is derived from an EMBL/GenBank/DDBJ whole genome shotgun (WGS) entry which is preliminary data.</text>
</comment>
<feature type="compositionally biased region" description="Polar residues" evidence="1">
    <location>
        <begin position="37"/>
        <end position="46"/>
    </location>
</feature>
<feature type="region of interest" description="Disordered" evidence="1">
    <location>
        <begin position="431"/>
        <end position="451"/>
    </location>
</feature>
<feature type="region of interest" description="Disordered" evidence="1">
    <location>
        <begin position="801"/>
        <end position="837"/>
    </location>
</feature>
<evidence type="ECO:0000259" key="2">
    <source>
        <dbReference type="Pfam" id="PF09444"/>
    </source>
</evidence>
<organism evidence="3 4">
    <name type="scientific">Favolaschia claudopus</name>
    <dbReference type="NCBI Taxonomy" id="2862362"/>
    <lineage>
        <taxon>Eukaryota</taxon>
        <taxon>Fungi</taxon>
        <taxon>Dikarya</taxon>
        <taxon>Basidiomycota</taxon>
        <taxon>Agaricomycotina</taxon>
        <taxon>Agaricomycetes</taxon>
        <taxon>Agaricomycetidae</taxon>
        <taxon>Agaricales</taxon>
        <taxon>Marasmiineae</taxon>
        <taxon>Mycenaceae</taxon>
        <taxon>Favolaschia</taxon>
    </lineage>
</organism>